<dbReference type="Pfam" id="PF13400">
    <property type="entry name" value="Tad"/>
    <property type="match status" value="1"/>
</dbReference>
<reference evidence="3 4" key="2">
    <citation type="submission" date="2015-01" db="EMBL/GenBank/DDBJ databases">
        <authorList>
            <consortium name="NBRP consortium"/>
            <person name="Sawabe T."/>
            <person name="Meirelles P."/>
            <person name="Feng G."/>
            <person name="Sayaka M."/>
            <person name="Hattori M."/>
            <person name="Ohkuma M."/>
        </authorList>
    </citation>
    <scope>NUCLEOTIDE SEQUENCE [LARGE SCALE GENOMIC DNA]</scope>
    <source>
        <strain evidence="3 4">JCM19232</strain>
    </source>
</reference>
<comment type="caution">
    <text evidence="3">The sequence shown here is derived from an EMBL/GenBank/DDBJ whole genome shotgun (WGS) entry which is preliminary data.</text>
</comment>
<name>A0A0B8P957_9VIBR</name>
<sequence>MQQYTIHSKQRGLVIIFATLAMLVFLIIAGLVIDTGYAYYKYRQAQTAADAAALTGAYEIKNGRDTYNNVSTKALAAAAELGFTSGTDDTLVTIESSTVGGNQVVSPTTGAYVGDTSAVRATVSDAFPSFFLSVIGIEQIDYSVSATARGGVGVSNNCIYVLGEENTEKMLYVTSDSQLIANCGIVANSTSNNGLYVSSGSSIQATTVETVGGTHKSGSTITCSVEGADCPTDKNSDNPPTKVADPLANIAAPNVSYTDGECQHGTSPGDDQKEINGGTINPGVYCGGLLIKGDVKMNDGLYVMRGGGLSVDGSGSSLENAGSGGVTIYNTCSKACTGSEDDMKDYWQIELKSGPSIDLEATKCNGSCSGYEGILFFADRNAPESPEPEKEPRNYFDSSASSSFKGIIYLPSRVLRSPVAPQDLVPRPSLSLNTCTYRVVRYLIFRA</sequence>
<dbReference type="AlphaFoldDB" id="A0A0B8P957"/>
<feature type="transmembrane region" description="Helical" evidence="1">
    <location>
        <begin position="12"/>
        <end position="33"/>
    </location>
</feature>
<evidence type="ECO:0000259" key="2">
    <source>
        <dbReference type="Pfam" id="PF13400"/>
    </source>
</evidence>
<dbReference type="EMBL" id="BBSA01000007">
    <property type="protein sequence ID" value="GAM62871.1"/>
    <property type="molecule type" value="Genomic_DNA"/>
</dbReference>
<protein>
    <submittedName>
        <fullName evidence="3">Mll0948 protein</fullName>
    </submittedName>
</protein>
<organism evidence="3 4">
    <name type="scientific">Vibrio ishigakensis</name>
    <dbReference type="NCBI Taxonomy" id="1481914"/>
    <lineage>
        <taxon>Bacteria</taxon>
        <taxon>Pseudomonadati</taxon>
        <taxon>Pseudomonadota</taxon>
        <taxon>Gammaproteobacteria</taxon>
        <taxon>Vibrionales</taxon>
        <taxon>Vibrionaceae</taxon>
        <taxon>Vibrio</taxon>
    </lineage>
</organism>
<feature type="domain" description="Putative Flp pilus-assembly TadG-like N-terminal" evidence="2">
    <location>
        <begin position="17"/>
        <end position="57"/>
    </location>
</feature>
<accession>A0A0B8P957</accession>
<reference evidence="3 4" key="1">
    <citation type="submission" date="2015-01" db="EMBL/GenBank/DDBJ databases">
        <title>Vibrio sp. C5 JCM 19232 whole genome shotgun sequence.</title>
        <authorList>
            <person name="Sawabe T."/>
            <person name="Meirelles P."/>
            <person name="Feng G."/>
            <person name="Sayaka M."/>
            <person name="Hattori M."/>
            <person name="Ohkuma M."/>
        </authorList>
    </citation>
    <scope>NUCLEOTIDE SEQUENCE [LARGE SCALE GENOMIC DNA]</scope>
    <source>
        <strain evidence="3 4">JCM19232</strain>
    </source>
</reference>
<dbReference type="InterPro" id="IPR028087">
    <property type="entry name" value="Tad_N"/>
</dbReference>
<keyword evidence="1" id="KW-0472">Membrane</keyword>
<gene>
    <name evidence="3" type="ORF">JCM19232_4548</name>
</gene>
<evidence type="ECO:0000313" key="4">
    <source>
        <dbReference type="Proteomes" id="UP000031670"/>
    </source>
</evidence>
<keyword evidence="1" id="KW-0812">Transmembrane</keyword>
<evidence type="ECO:0000256" key="1">
    <source>
        <dbReference type="SAM" id="Phobius"/>
    </source>
</evidence>
<evidence type="ECO:0000313" key="3">
    <source>
        <dbReference type="EMBL" id="GAM62871.1"/>
    </source>
</evidence>
<dbReference type="Proteomes" id="UP000031670">
    <property type="component" value="Unassembled WGS sequence"/>
</dbReference>
<keyword evidence="1" id="KW-1133">Transmembrane helix</keyword>
<proteinExistence type="predicted"/>